<evidence type="ECO:0000256" key="4">
    <source>
        <dbReference type="ARBA" id="ARBA00022729"/>
    </source>
</evidence>
<dbReference type="GO" id="GO:0016020">
    <property type="term" value="C:membrane"/>
    <property type="evidence" value="ECO:0007669"/>
    <property type="project" value="UniProtKB-SubCell"/>
</dbReference>
<evidence type="ECO:0000256" key="1">
    <source>
        <dbReference type="ARBA" id="ARBA00004635"/>
    </source>
</evidence>
<dbReference type="PROSITE" id="PS51257">
    <property type="entry name" value="PROKAR_LIPOPROTEIN"/>
    <property type="match status" value="1"/>
</dbReference>
<dbReference type="PANTHER" id="PTHR35789">
    <property type="entry name" value="SPORE GERMINATION PROTEIN B3"/>
    <property type="match status" value="1"/>
</dbReference>
<protein>
    <submittedName>
        <fullName evidence="10">Germination protein, Ger(X)C family</fullName>
    </submittedName>
</protein>
<keyword evidence="11" id="KW-1185">Reference proteome</keyword>
<dbReference type="Gene3D" id="3.30.300.210">
    <property type="entry name" value="Nutrient germinant receptor protein C, domain 3"/>
    <property type="match status" value="1"/>
</dbReference>
<keyword evidence="5" id="KW-0472">Membrane</keyword>
<sequence length="415" mass="47752">MNRTKSQAKKYLRIFLVLLTTVLLSGCWGGRETDEVALVLAVGFDKGQHQPLEVTLSIANPKAFSAEAGGQEEPFFNVSVEGPSIWECYTLLNTFVSRETSFFHTQAYIFGEDLAREGIGRYIYAMTRQREARRNSSLYICRGKAKDFIEKNKPPLETSLAKEFYFIDRTSQYTGLFYNHDLHDYYTSWKSLHGSTLALVGVQEKNNQGSKDDSPLKVPYEAGQIPKSGGNLIEFIGTAVFNDDKMVGELTGDETRTLLLLQGEFGVSNFTLTDPRHKDKIIMMRLRQARKPQIQFREEAGQLKISQTVFLEGEFLSIQSGENYEVPNRQKMVEEAFDQEMEELAHGLIEKTKERNWNDIFHYDKAYRRKVSSWQQWRSINWNDIYQQAEFTVDFKTNIRRPGTMRNTSAPLQGE</sequence>
<dbReference type="OrthoDB" id="9816067at2"/>
<comment type="subcellular location">
    <subcellularLocation>
        <location evidence="1">Membrane</location>
        <topology evidence="1">Lipid-anchor</topology>
    </subcellularLocation>
</comment>
<keyword evidence="3" id="KW-0309">Germination</keyword>
<evidence type="ECO:0000256" key="6">
    <source>
        <dbReference type="ARBA" id="ARBA00023139"/>
    </source>
</evidence>
<dbReference type="InterPro" id="IPR008844">
    <property type="entry name" value="Spore_GerAC-like"/>
</dbReference>
<reference evidence="11" key="1">
    <citation type="submission" date="2011-05" db="EMBL/GenBank/DDBJ databases">
        <title>Complete sequence of Desulfotomaculum ruminis DSM 2154.</title>
        <authorList>
            <person name="Lucas S."/>
            <person name="Copeland A."/>
            <person name="Lapidus A."/>
            <person name="Cheng J.-F."/>
            <person name="Goodwin L."/>
            <person name="Pitluck S."/>
            <person name="Lu M."/>
            <person name="Detter J.C."/>
            <person name="Han C."/>
            <person name="Tapia R."/>
            <person name="Land M."/>
            <person name="Hauser L."/>
            <person name="Kyrpides N."/>
            <person name="Ivanova N."/>
            <person name="Mikhailova N."/>
            <person name="Pagani I."/>
            <person name="Stams A.J.M."/>
            <person name="Plugge C.M."/>
            <person name="Muyzer G."/>
            <person name="Kuever J."/>
            <person name="Parshina S.N."/>
            <person name="Ivanova A.E."/>
            <person name="Nazina T.N."/>
            <person name="Brambilla E."/>
            <person name="Spring S."/>
            <person name="Klenk H.-P."/>
            <person name="Woyke T."/>
        </authorList>
    </citation>
    <scope>NUCLEOTIDE SEQUENCE [LARGE SCALE GENOMIC DNA]</scope>
    <source>
        <strain evidence="11">ATCC 23193 / DSM 2154 / NCIB 8452 / DL</strain>
    </source>
</reference>
<gene>
    <name evidence="10" type="ordered locus">Desru_2272</name>
</gene>
<feature type="domain" description="Spore germination GerAC-like C-terminal" evidence="8">
    <location>
        <begin position="237"/>
        <end position="403"/>
    </location>
</feature>
<dbReference type="InterPro" id="IPR038501">
    <property type="entry name" value="Spore_GerAC_C_sf"/>
</dbReference>
<evidence type="ECO:0000256" key="2">
    <source>
        <dbReference type="ARBA" id="ARBA00007886"/>
    </source>
</evidence>
<reference evidence="10 11" key="2">
    <citation type="journal article" date="2012" name="Stand. Genomic Sci.">
        <title>Complete genome sequence of the sulfate-reducing firmicute Desulfotomaculum ruminis type strain (DL(T)).</title>
        <authorList>
            <person name="Spring S."/>
            <person name="Visser M."/>
            <person name="Lu M."/>
            <person name="Copeland A."/>
            <person name="Lapidus A."/>
            <person name="Lucas S."/>
            <person name="Cheng J.F."/>
            <person name="Han C."/>
            <person name="Tapia R."/>
            <person name="Goodwin L.A."/>
            <person name="Pitluck S."/>
            <person name="Ivanova N."/>
            <person name="Land M."/>
            <person name="Hauser L."/>
            <person name="Larimer F."/>
            <person name="Rohde M."/>
            <person name="Goker M."/>
            <person name="Detter J.C."/>
            <person name="Kyrpides N.C."/>
            <person name="Woyke T."/>
            <person name="Schaap P.J."/>
            <person name="Plugge C.M."/>
            <person name="Muyzer G."/>
            <person name="Kuever J."/>
            <person name="Pereira I.A."/>
            <person name="Parshina S.N."/>
            <person name="Bernier-Latmani R."/>
            <person name="Stams A.J."/>
            <person name="Klenk H.P."/>
        </authorList>
    </citation>
    <scope>NUCLEOTIDE SEQUENCE [LARGE SCALE GENOMIC DNA]</scope>
    <source>
        <strain evidence="11">ATCC 23193 / DSM 2154 / NCIB 8452 / DL</strain>
    </source>
</reference>
<evidence type="ECO:0000256" key="3">
    <source>
        <dbReference type="ARBA" id="ARBA00022544"/>
    </source>
</evidence>
<dbReference type="NCBIfam" id="TIGR02887">
    <property type="entry name" value="spore_ger_x_C"/>
    <property type="match status" value="1"/>
</dbReference>
<comment type="similarity">
    <text evidence="2">Belongs to the GerABKC lipoprotein family.</text>
</comment>
<dbReference type="Proteomes" id="UP000009234">
    <property type="component" value="Chromosome"/>
</dbReference>
<dbReference type="RefSeq" id="WP_013842275.1">
    <property type="nucleotide sequence ID" value="NC_015589.1"/>
</dbReference>
<evidence type="ECO:0000313" key="10">
    <source>
        <dbReference type="EMBL" id="AEG60517.1"/>
    </source>
</evidence>
<accession>F6DLG9</accession>
<dbReference type="STRING" id="696281.Desru_2272"/>
<dbReference type="Pfam" id="PF05504">
    <property type="entry name" value="Spore_GerAC"/>
    <property type="match status" value="1"/>
</dbReference>
<dbReference type="AlphaFoldDB" id="F6DLG9"/>
<dbReference type="EMBL" id="CP002780">
    <property type="protein sequence ID" value="AEG60517.1"/>
    <property type="molecule type" value="Genomic_DNA"/>
</dbReference>
<keyword evidence="4" id="KW-0732">Signal</keyword>
<evidence type="ECO:0000256" key="7">
    <source>
        <dbReference type="ARBA" id="ARBA00023288"/>
    </source>
</evidence>
<proteinExistence type="inferred from homology"/>
<dbReference type="InterPro" id="IPR046953">
    <property type="entry name" value="Spore_GerAC-like_C"/>
</dbReference>
<evidence type="ECO:0000256" key="5">
    <source>
        <dbReference type="ARBA" id="ARBA00023136"/>
    </source>
</evidence>
<name>F6DLG9_DESRL</name>
<dbReference type="Pfam" id="PF25198">
    <property type="entry name" value="Spore_GerAC_N"/>
    <property type="match status" value="1"/>
</dbReference>
<evidence type="ECO:0000313" key="11">
    <source>
        <dbReference type="Proteomes" id="UP000009234"/>
    </source>
</evidence>
<keyword evidence="7" id="KW-0449">Lipoprotein</keyword>
<dbReference type="eggNOG" id="ENOG502Z849">
    <property type="taxonomic scope" value="Bacteria"/>
</dbReference>
<dbReference type="KEGG" id="dru:Desru_2272"/>
<dbReference type="HOGENOM" id="CLU_051140_0_2_9"/>
<dbReference type="PANTHER" id="PTHR35789:SF1">
    <property type="entry name" value="SPORE GERMINATION PROTEIN B3"/>
    <property type="match status" value="1"/>
</dbReference>
<evidence type="ECO:0000259" key="9">
    <source>
        <dbReference type="Pfam" id="PF25198"/>
    </source>
</evidence>
<keyword evidence="6" id="KW-0564">Palmitate</keyword>
<organism evidence="10 11">
    <name type="scientific">Desulforamulus ruminis (strain ATCC 23193 / DSM 2154 / NCIMB 8452 / DL)</name>
    <name type="common">Desulfotomaculum ruminis</name>
    <dbReference type="NCBI Taxonomy" id="696281"/>
    <lineage>
        <taxon>Bacteria</taxon>
        <taxon>Bacillati</taxon>
        <taxon>Bacillota</taxon>
        <taxon>Clostridia</taxon>
        <taxon>Eubacteriales</taxon>
        <taxon>Peptococcaceae</taxon>
        <taxon>Desulforamulus</taxon>
    </lineage>
</organism>
<dbReference type="GO" id="GO:0009847">
    <property type="term" value="P:spore germination"/>
    <property type="evidence" value="ECO:0007669"/>
    <property type="project" value="InterPro"/>
</dbReference>
<dbReference type="InterPro" id="IPR057336">
    <property type="entry name" value="GerAC_N"/>
</dbReference>
<feature type="domain" description="Spore germination protein N-terminal" evidence="9">
    <location>
        <begin position="31"/>
        <end position="192"/>
    </location>
</feature>
<evidence type="ECO:0000259" key="8">
    <source>
        <dbReference type="Pfam" id="PF05504"/>
    </source>
</evidence>